<dbReference type="CDD" id="cd02252">
    <property type="entry name" value="nylC_like"/>
    <property type="match status" value="1"/>
</dbReference>
<evidence type="ECO:0008006" key="4">
    <source>
        <dbReference type="Google" id="ProtNLM"/>
    </source>
</evidence>
<proteinExistence type="inferred from homology"/>
<protein>
    <recommendedName>
        <fullName evidence="4">L-aminopeptidase/D-esterase</fullName>
    </recommendedName>
</protein>
<dbReference type="PANTHER" id="PTHR36512:SF3">
    <property type="entry name" value="BLR5678 PROTEIN"/>
    <property type="match status" value="1"/>
</dbReference>
<dbReference type="EMBL" id="BMGC01000021">
    <property type="protein sequence ID" value="GGB38455.1"/>
    <property type="molecule type" value="Genomic_DNA"/>
</dbReference>
<dbReference type="InterPro" id="IPR016117">
    <property type="entry name" value="ArgJ-like_dom_sf"/>
</dbReference>
<evidence type="ECO:0000313" key="3">
    <source>
        <dbReference type="Proteomes" id="UP000621454"/>
    </source>
</evidence>
<reference evidence="2" key="2">
    <citation type="submission" date="2020-09" db="EMBL/GenBank/DDBJ databases">
        <authorList>
            <person name="Sun Q."/>
            <person name="Zhou Y."/>
        </authorList>
    </citation>
    <scope>NUCLEOTIDE SEQUENCE</scope>
    <source>
        <strain evidence="2">CGMCC 1.12827</strain>
    </source>
</reference>
<gene>
    <name evidence="2" type="ORF">GCM10011489_27670</name>
</gene>
<evidence type="ECO:0000313" key="2">
    <source>
        <dbReference type="EMBL" id="GGB38455.1"/>
    </source>
</evidence>
<dbReference type="Pfam" id="PF03576">
    <property type="entry name" value="Peptidase_S58"/>
    <property type="match status" value="1"/>
</dbReference>
<reference evidence="2" key="1">
    <citation type="journal article" date="2014" name="Int. J. Syst. Evol. Microbiol.">
        <title>Complete genome sequence of Corynebacterium casei LMG S-19264T (=DSM 44701T), isolated from a smear-ripened cheese.</title>
        <authorList>
            <consortium name="US DOE Joint Genome Institute (JGI-PGF)"/>
            <person name="Walter F."/>
            <person name="Albersmeier A."/>
            <person name="Kalinowski J."/>
            <person name="Ruckert C."/>
        </authorList>
    </citation>
    <scope>NUCLEOTIDE SEQUENCE</scope>
    <source>
        <strain evidence="2">CGMCC 1.12827</strain>
    </source>
</reference>
<dbReference type="GO" id="GO:0004177">
    <property type="term" value="F:aminopeptidase activity"/>
    <property type="evidence" value="ECO:0007669"/>
    <property type="project" value="TreeGrafter"/>
</dbReference>
<keyword evidence="3" id="KW-1185">Reference proteome</keyword>
<name>A0A916WXZ9_9ACTN</name>
<comment type="caution">
    <text evidence="2">The sequence shown here is derived from an EMBL/GenBank/DDBJ whole genome shotgun (WGS) entry which is preliminary data.</text>
</comment>
<dbReference type="InterPro" id="IPR005321">
    <property type="entry name" value="Peptidase_S58_DmpA"/>
</dbReference>
<dbReference type="Proteomes" id="UP000621454">
    <property type="component" value="Unassembled WGS sequence"/>
</dbReference>
<evidence type="ECO:0000256" key="1">
    <source>
        <dbReference type="ARBA" id="ARBA00007068"/>
    </source>
</evidence>
<dbReference type="RefSeq" id="WP_188587169.1">
    <property type="nucleotide sequence ID" value="NZ_BMGC01000021.1"/>
</dbReference>
<organism evidence="2 3">
    <name type="scientific">Gordonia jinhuaensis</name>
    <dbReference type="NCBI Taxonomy" id="1517702"/>
    <lineage>
        <taxon>Bacteria</taxon>
        <taxon>Bacillati</taxon>
        <taxon>Actinomycetota</taxon>
        <taxon>Actinomycetes</taxon>
        <taxon>Mycobacteriales</taxon>
        <taxon>Gordoniaceae</taxon>
        <taxon>Gordonia</taxon>
    </lineage>
</organism>
<dbReference type="SUPFAM" id="SSF56266">
    <property type="entry name" value="DmpA/ArgJ-like"/>
    <property type="match status" value="1"/>
</dbReference>
<dbReference type="AlphaFoldDB" id="A0A916WXZ9"/>
<dbReference type="PANTHER" id="PTHR36512">
    <property type="entry name" value="D-AMINOPEPTIDASE"/>
    <property type="match status" value="1"/>
</dbReference>
<comment type="similarity">
    <text evidence="1">Belongs to the peptidase S58 family.</text>
</comment>
<sequence>MIDTAFRDDLGQITDVAGIRVGNVSRVGGGYLTGVTAVLPPPRTVAAVDVRGGGPGTHETDALDPRTLVPSADAIVLTGGSAYGLVATHGAQLWCEQHGRGFPVGTEPNEIVPIVPGAAIFDLGRGGGFTSRPTSDWGYEALQQANASGDFARIERGNIGAGTGAVTSRGRLKGGLGTGSVSLTIAGVTYTVGALAIVNARGVPQMPGLEELSATQYSDESALFAEPQPLNTTIAVVATDAKLDVAETARMASCAHDGFARALDPVHTLSDGDTVFGLATGDVDVLGEHQLRTVTMMRIQAAAADAMAYAIVDAVLNAESVETPNGKIPSYAEYLSNVR</sequence>
<dbReference type="Gene3D" id="3.60.70.12">
    <property type="entry name" value="L-amino peptidase D-ALA esterase/amidase"/>
    <property type="match status" value="1"/>
</dbReference>
<accession>A0A916WXZ9</accession>